<gene>
    <name evidence="2" type="ORF">PENTCL1PPCAC_29957</name>
</gene>
<evidence type="ECO:0000313" key="2">
    <source>
        <dbReference type="EMBL" id="GMT07783.1"/>
    </source>
</evidence>
<dbReference type="EMBL" id="BTSX01000006">
    <property type="protein sequence ID" value="GMT07783.1"/>
    <property type="molecule type" value="Genomic_DNA"/>
</dbReference>
<reference evidence="2" key="1">
    <citation type="submission" date="2023-10" db="EMBL/GenBank/DDBJ databases">
        <title>Genome assembly of Pristionchus species.</title>
        <authorList>
            <person name="Yoshida K."/>
            <person name="Sommer R.J."/>
        </authorList>
    </citation>
    <scope>NUCLEOTIDE SEQUENCE</scope>
    <source>
        <strain evidence="2">RS0144</strain>
    </source>
</reference>
<feature type="non-terminal residue" evidence="2">
    <location>
        <position position="1"/>
    </location>
</feature>
<evidence type="ECO:0000313" key="3">
    <source>
        <dbReference type="Proteomes" id="UP001432027"/>
    </source>
</evidence>
<comment type="caution">
    <text evidence="2">The sequence shown here is derived from an EMBL/GenBank/DDBJ whole genome shotgun (WGS) entry which is preliminary data.</text>
</comment>
<dbReference type="AlphaFoldDB" id="A0AAV5UN68"/>
<evidence type="ECO:0000256" key="1">
    <source>
        <dbReference type="SAM" id="MobiDB-lite"/>
    </source>
</evidence>
<organism evidence="2 3">
    <name type="scientific">Pristionchus entomophagus</name>
    <dbReference type="NCBI Taxonomy" id="358040"/>
    <lineage>
        <taxon>Eukaryota</taxon>
        <taxon>Metazoa</taxon>
        <taxon>Ecdysozoa</taxon>
        <taxon>Nematoda</taxon>
        <taxon>Chromadorea</taxon>
        <taxon>Rhabditida</taxon>
        <taxon>Rhabditina</taxon>
        <taxon>Diplogasteromorpha</taxon>
        <taxon>Diplogasteroidea</taxon>
        <taxon>Neodiplogasteridae</taxon>
        <taxon>Pristionchus</taxon>
    </lineage>
</organism>
<dbReference type="Proteomes" id="UP001432027">
    <property type="component" value="Unassembled WGS sequence"/>
</dbReference>
<sequence>NIPAWSRFKTSITSVNSHAHQLNGNIGGHFTCIIDSMNELAIGFNEDWMNIWPENEKMRFYQHEHTRKLLKMLQTSMKNLAEIFTHRKEEFDPKNALMTRRLLMAGDREETGDQPGCSAAEDVETSSQLPTASAMLINVGEVNLTVNDLIKVKEERVDVKEEPYDEYEGTNANTSKDEMSAEVKEEVDEDMEPLVDTFCPTTGTSRSIEMNEVEQIDNMEPLKDTISPTSGTSQLQRATGKMRIVRIAPRRVSGSNRHDPEVFNNDMNNSVPFNTKPQKCYLCDNLVYQYKTSPLHPARRLAFLDSIVLDGRQDNTRMRALKLGDALAFFCKRHFGDGNSKVPSPVMKMPELQEASASSGEVAKRVVLVSKRKLVERDPVSGQCKKVGGVTASYARKCDLCGNPSYPFTLAPPEKEAAERFYRNLINISPQQQRNIDLMLQFNHRGTVCSRHHPQGRLPKYKIRAPSLGKPANSADATVESIDSSNGTAAKNGPSKVDKARSETPKGQGQFWWPQK</sequence>
<accession>A0AAV5UN68</accession>
<protein>
    <submittedName>
        <fullName evidence="2">Uncharacterized protein</fullName>
    </submittedName>
</protein>
<proteinExistence type="predicted"/>
<name>A0AAV5UN68_9BILA</name>
<feature type="region of interest" description="Disordered" evidence="1">
    <location>
        <begin position="465"/>
        <end position="516"/>
    </location>
</feature>
<keyword evidence="3" id="KW-1185">Reference proteome</keyword>